<evidence type="ECO:0000256" key="1">
    <source>
        <dbReference type="ARBA" id="ARBA00008984"/>
    </source>
</evidence>
<sequence>MSNPSVPEKNDEVTFDKLAFDDLLDASGLSCPLPLLKTKQSLNKLNVGDVLKVIATDAGSWRDIQVFVDNSVNELLHAEQDQGHYCYWIKKGNR</sequence>
<proteinExistence type="inferred from homology"/>
<dbReference type="CDD" id="cd00291">
    <property type="entry name" value="SirA_YedF_YeeD"/>
    <property type="match status" value="1"/>
</dbReference>
<comment type="similarity">
    <text evidence="1">Belongs to the sulfur carrier protein TusA family.</text>
</comment>
<dbReference type="InterPro" id="IPR036868">
    <property type="entry name" value="TusA-like_sf"/>
</dbReference>
<protein>
    <submittedName>
        <fullName evidence="3">Sulfurtransferase TusA family protein</fullName>
    </submittedName>
</protein>
<dbReference type="EMBL" id="JBHRSZ010000002">
    <property type="protein sequence ID" value="MFC3150523.1"/>
    <property type="molecule type" value="Genomic_DNA"/>
</dbReference>
<evidence type="ECO:0000313" key="3">
    <source>
        <dbReference type="EMBL" id="MFC3150523.1"/>
    </source>
</evidence>
<dbReference type="Gene3D" id="3.30.110.40">
    <property type="entry name" value="TusA-like domain"/>
    <property type="match status" value="1"/>
</dbReference>
<dbReference type="RefSeq" id="WP_386717467.1">
    <property type="nucleotide sequence ID" value="NZ_JBHRSZ010000002.1"/>
</dbReference>
<dbReference type="PANTHER" id="PTHR33279">
    <property type="entry name" value="SULFUR CARRIER PROTEIN YEDF-RELATED"/>
    <property type="match status" value="1"/>
</dbReference>
<accession>A0ABV7HCX2</accession>
<keyword evidence="4" id="KW-1185">Reference proteome</keyword>
<dbReference type="Pfam" id="PF01206">
    <property type="entry name" value="TusA"/>
    <property type="match status" value="1"/>
</dbReference>
<dbReference type="Proteomes" id="UP001595476">
    <property type="component" value="Unassembled WGS sequence"/>
</dbReference>
<feature type="domain" description="UPF0033" evidence="2">
    <location>
        <begin position="24"/>
        <end position="48"/>
    </location>
</feature>
<evidence type="ECO:0000313" key="4">
    <source>
        <dbReference type="Proteomes" id="UP001595476"/>
    </source>
</evidence>
<organism evidence="3 4">
    <name type="scientific">Litoribrevibacter euphylliae</name>
    <dbReference type="NCBI Taxonomy" id="1834034"/>
    <lineage>
        <taxon>Bacteria</taxon>
        <taxon>Pseudomonadati</taxon>
        <taxon>Pseudomonadota</taxon>
        <taxon>Gammaproteobacteria</taxon>
        <taxon>Oceanospirillales</taxon>
        <taxon>Oceanospirillaceae</taxon>
        <taxon>Litoribrevibacter</taxon>
    </lineage>
</organism>
<name>A0ABV7HCX2_9GAMM</name>
<gene>
    <name evidence="3" type="ORF">ACFOEK_05765</name>
</gene>
<dbReference type="PROSITE" id="PS01148">
    <property type="entry name" value="UPF0033"/>
    <property type="match status" value="1"/>
</dbReference>
<dbReference type="InterPro" id="IPR001455">
    <property type="entry name" value="TusA-like"/>
</dbReference>
<evidence type="ECO:0000259" key="2">
    <source>
        <dbReference type="PROSITE" id="PS01148"/>
    </source>
</evidence>
<dbReference type="PANTHER" id="PTHR33279:SF2">
    <property type="entry name" value="SULFUR CARRIER PROTEIN TUSA"/>
    <property type="match status" value="1"/>
</dbReference>
<comment type="caution">
    <text evidence="3">The sequence shown here is derived from an EMBL/GenBank/DDBJ whole genome shotgun (WGS) entry which is preliminary data.</text>
</comment>
<dbReference type="SUPFAM" id="SSF64307">
    <property type="entry name" value="SirA-like"/>
    <property type="match status" value="1"/>
</dbReference>
<reference evidence="4" key="1">
    <citation type="journal article" date="2019" name="Int. J. Syst. Evol. Microbiol.">
        <title>The Global Catalogue of Microorganisms (GCM) 10K type strain sequencing project: providing services to taxonomists for standard genome sequencing and annotation.</title>
        <authorList>
            <consortium name="The Broad Institute Genomics Platform"/>
            <consortium name="The Broad Institute Genome Sequencing Center for Infectious Disease"/>
            <person name="Wu L."/>
            <person name="Ma J."/>
        </authorList>
    </citation>
    <scope>NUCLEOTIDE SEQUENCE [LARGE SCALE GENOMIC DNA]</scope>
    <source>
        <strain evidence="4">KCTC 52438</strain>
    </source>
</reference>